<evidence type="ECO:0000256" key="4">
    <source>
        <dbReference type="ARBA" id="ARBA00023186"/>
    </source>
</evidence>
<sequence>MQDKVIVGAIGGAFGVHGEVRLKSFCAQPEAIAAYAPLTDASGRSYPAIRLTGATKGALTARIDGIATREEAEALKGTQLYAERARLPEPDEEEYYHSDLEGLTVVDTGGAEIGTVRAVQNHGAGDLLEIAVPGRSATLLLPFTMEVVPAVDLAAGRLVVDPPEGAL</sequence>
<dbReference type="NCBIfam" id="TIGR02273">
    <property type="entry name" value="16S_RimM"/>
    <property type="match status" value="1"/>
</dbReference>
<keyword evidence="3 5" id="KW-0698">rRNA processing</keyword>
<dbReference type="AlphaFoldDB" id="A0A1M6GT24"/>
<dbReference type="Pfam" id="PF24986">
    <property type="entry name" value="PRC_RimM"/>
    <property type="match status" value="1"/>
</dbReference>
<comment type="subunit">
    <text evidence="5">Binds ribosomal protein uS19.</text>
</comment>
<dbReference type="STRING" id="1447782.SAMN05444417_2909"/>
<reference evidence="8 9" key="1">
    <citation type="submission" date="2016-11" db="EMBL/GenBank/DDBJ databases">
        <authorList>
            <person name="Jaros S."/>
            <person name="Januszkiewicz K."/>
            <person name="Wedrychowicz H."/>
        </authorList>
    </citation>
    <scope>NUCLEOTIDE SEQUENCE [LARGE SCALE GENOMIC DNA]</scope>
    <source>
        <strain evidence="8 9">DSM 100565</strain>
    </source>
</reference>
<dbReference type="InterPro" id="IPR009000">
    <property type="entry name" value="Transl_B-barrel_sf"/>
</dbReference>
<dbReference type="GO" id="GO:0042274">
    <property type="term" value="P:ribosomal small subunit biogenesis"/>
    <property type="evidence" value="ECO:0007669"/>
    <property type="project" value="UniProtKB-UniRule"/>
</dbReference>
<feature type="domain" description="Ribosome maturation factor RimM PRC barrel" evidence="7">
    <location>
        <begin position="98"/>
        <end position="165"/>
    </location>
</feature>
<dbReference type="InterPro" id="IPR011961">
    <property type="entry name" value="RimM"/>
</dbReference>
<evidence type="ECO:0000313" key="9">
    <source>
        <dbReference type="Proteomes" id="UP000184292"/>
    </source>
</evidence>
<accession>A0A1M6GT24</accession>
<protein>
    <recommendedName>
        <fullName evidence="5">Ribosome maturation factor RimM</fullName>
    </recommendedName>
</protein>
<dbReference type="SUPFAM" id="SSF50346">
    <property type="entry name" value="PRC-barrel domain"/>
    <property type="match status" value="1"/>
</dbReference>
<dbReference type="Proteomes" id="UP000184292">
    <property type="component" value="Unassembled WGS sequence"/>
</dbReference>
<name>A0A1M6GT24_9RHOB</name>
<keyword evidence="4 5" id="KW-0143">Chaperone</keyword>
<keyword evidence="9" id="KW-1185">Reference proteome</keyword>
<organism evidence="8 9">
    <name type="scientific">Wenxinia saemankumensis</name>
    <dbReference type="NCBI Taxonomy" id="1447782"/>
    <lineage>
        <taxon>Bacteria</taxon>
        <taxon>Pseudomonadati</taxon>
        <taxon>Pseudomonadota</taxon>
        <taxon>Alphaproteobacteria</taxon>
        <taxon>Rhodobacterales</taxon>
        <taxon>Roseobacteraceae</taxon>
        <taxon>Wenxinia</taxon>
    </lineage>
</organism>
<comment type="domain">
    <text evidence="5">The PRC barrel domain binds ribosomal protein uS19.</text>
</comment>
<evidence type="ECO:0000256" key="1">
    <source>
        <dbReference type="ARBA" id="ARBA00022490"/>
    </source>
</evidence>
<dbReference type="GO" id="GO:0005840">
    <property type="term" value="C:ribosome"/>
    <property type="evidence" value="ECO:0007669"/>
    <property type="project" value="InterPro"/>
</dbReference>
<keyword evidence="2 5" id="KW-0690">Ribosome biogenesis</keyword>
<comment type="similarity">
    <text evidence="5">Belongs to the RimM family.</text>
</comment>
<dbReference type="Gene3D" id="2.30.30.240">
    <property type="entry name" value="PRC-barrel domain"/>
    <property type="match status" value="1"/>
</dbReference>
<evidence type="ECO:0000256" key="3">
    <source>
        <dbReference type="ARBA" id="ARBA00022552"/>
    </source>
</evidence>
<dbReference type="RefSeq" id="WP_073332343.1">
    <property type="nucleotide sequence ID" value="NZ_FQYO01000005.1"/>
</dbReference>
<dbReference type="InterPro" id="IPR002676">
    <property type="entry name" value="RimM_N"/>
</dbReference>
<dbReference type="EMBL" id="FQYO01000005">
    <property type="protein sequence ID" value="SHJ13115.1"/>
    <property type="molecule type" value="Genomic_DNA"/>
</dbReference>
<dbReference type="GO" id="GO:0005737">
    <property type="term" value="C:cytoplasm"/>
    <property type="evidence" value="ECO:0007669"/>
    <property type="project" value="UniProtKB-SubCell"/>
</dbReference>
<dbReference type="PANTHER" id="PTHR33692:SF1">
    <property type="entry name" value="RIBOSOME MATURATION FACTOR RIMM"/>
    <property type="match status" value="1"/>
</dbReference>
<proteinExistence type="inferred from homology"/>
<dbReference type="InterPro" id="IPR056792">
    <property type="entry name" value="PRC_RimM"/>
</dbReference>
<dbReference type="InterPro" id="IPR011033">
    <property type="entry name" value="PRC_barrel-like_sf"/>
</dbReference>
<evidence type="ECO:0000256" key="2">
    <source>
        <dbReference type="ARBA" id="ARBA00022517"/>
    </source>
</evidence>
<evidence type="ECO:0000259" key="7">
    <source>
        <dbReference type="Pfam" id="PF24986"/>
    </source>
</evidence>
<dbReference type="Pfam" id="PF01782">
    <property type="entry name" value="RimM"/>
    <property type="match status" value="1"/>
</dbReference>
<dbReference type="Gene3D" id="2.40.30.60">
    <property type="entry name" value="RimM"/>
    <property type="match status" value="1"/>
</dbReference>
<evidence type="ECO:0000259" key="6">
    <source>
        <dbReference type="Pfam" id="PF01782"/>
    </source>
</evidence>
<dbReference type="HAMAP" id="MF_00014">
    <property type="entry name" value="Ribosome_mat_RimM"/>
    <property type="match status" value="1"/>
</dbReference>
<dbReference type="GO" id="GO:0043022">
    <property type="term" value="F:ribosome binding"/>
    <property type="evidence" value="ECO:0007669"/>
    <property type="project" value="InterPro"/>
</dbReference>
<keyword evidence="1 5" id="KW-0963">Cytoplasm</keyword>
<dbReference type="SUPFAM" id="SSF50447">
    <property type="entry name" value="Translation proteins"/>
    <property type="match status" value="1"/>
</dbReference>
<dbReference type="InterPro" id="IPR036976">
    <property type="entry name" value="RimM_N_sf"/>
</dbReference>
<dbReference type="OrthoDB" id="9788191at2"/>
<dbReference type="PANTHER" id="PTHR33692">
    <property type="entry name" value="RIBOSOME MATURATION FACTOR RIMM"/>
    <property type="match status" value="1"/>
</dbReference>
<dbReference type="GO" id="GO:0006364">
    <property type="term" value="P:rRNA processing"/>
    <property type="evidence" value="ECO:0007669"/>
    <property type="project" value="UniProtKB-UniRule"/>
</dbReference>
<gene>
    <name evidence="5" type="primary">rimM</name>
    <name evidence="8" type="ORF">SAMN05444417_2909</name>
</gene>
<comment type="subcellular location">
    <subcellularLocation>
        <location evidence="5">Cytoplasm</location>
    </subcellularLocation>
</comment>
<evidence type="ECO:0000256" key="5">
    <source>
        <dbReference type="HAMAP-Rule" id="MF_00014"/>
    </source>
</evidence>
<feature type="domain" description="RimM N-terminal" evidence="6">
    <location>
        <begin position="7"/>
        <end position="85"/>
    </location>
</feature>
<comment type="function">
    <text evidence="5">An accessory protein needed during the final step in the assembly of 30S ribosomal subunit, possibly for assembly of the head region. Essential for efficient processing of 16S rRNA. May be needed both before and after RbfA during the maturation of 16S rRNA. It has affinity for free ribosomal 30S subunits but not for 70S ribosomes.</text>
</comment>
<evidence type="ECO:0000313" key="8">
    <source>
        <dbReference type="EMBL" id="SHJ13115.1"/>
    </source>
</evidence>